<feature type="non-terminal residue" evidence="3">
    <location>
        <position position="229"/>
    </location>
</feature>
<dbReference type="PROSITE" id="PS50020">
    <property type="entry name" value="WW_DOMAIN_2"/>
    <property type="match status" value="1"/>
</dbReference>
<comment type="caution">
    <text evidence="3">The sequence shown here is derived from an EMBL/GenBank/DDBJ whole genome shotgun (WGS) entry which is preliminary data.</text>
</comment>
<feature type="compositionally biased region" description="Low complexity" evidence="1">
    <location>
        <begin position="181"/>
        <end position="192"/>
    </location>
</feature>
<dbReference type="SUPFAM" id="SSF51045">
    <property type="entry name" value="WW domain"/>
    <property type="match status" value="1"/>
</dbReference>
<dbReference type="OrthoDB" id="437889at2759"/>
<organism evidence="3 4">
    <name type="scientific">Triparma retinervis</name>
    <dbReference type="NCBI Taxonomy" id="2557542"/>
    <lineage>
        <taxon>Eukaryota</taxon>
        <taxon>Sar</taxon>
        <taxon>Stramenopiles</taxon>
        <taxon>Ochrophyta</taxon>
        <taxon>Bolidophyceae</taxon>
        <taxon>Parmales</taxon>
        <taxon>Triparmaceae</taxon>
        <taxon>Triparma</taxon>
    </lineage>
</organism>
<evidence type="ECO:0000256" key="1">
    <source>
        <dbReference type="SAM" id="MobiDB-lite"/>
    </source>
</evidence>
<dbReference type="CDD" id="cd00201">
    <property type="entry name" value="WW"/>
    <property type="match status" value="1"/>
</dbReference>
<dbReference type="InterPro" id="IPR036020">
    <property type="entry name" value="WW_dom_sf"/>
</dbReference>
<feature type="compositionally biased region" description="Basic and acidic residues" evidence="1">
    <location>
        <begin position="166"/>
        <end position="175"/>
    </location>
</feature>
<dbReference type="InterPro" id="IPR001202">
    <property type="entry name" value="WW_dom"/>
</dbReference>
<dbReference type="Pfam" id="PF00397">
    <property type="entry name" value="WW"/>
    <property type="match status" value="1"/>
</dbReference>
<accession>A0A9W7A834</accession>
<dbReference type="EMBL" id="BRXZ01002593">
    <property type="protein sequence ID" value="GMH65866.1"/>
    <property type="molecule type" value="Genomic_DNA"/>
</dbReference>
<feature type="region of interest" description="Disordered" evidence="1">
    <location>
        <begin position="206"/>
        <end position="229"/>
    </location>
</feature>
<protein>
    <recommendedName>
        <fullName evidence="2">WW domain-containing protein</fullName>
    </recommendedName>
</protein>
<gene>
    <name evidence="3" type="ORF">TrRE_jg104</name>
</gene>
<evidence type="ECO:0000313" key="4">
    <source>
        <dbReference type="Proteomes" id="UP001165082"/>
    </source>
</evidence>
<feature type="region of interest" description="Disordered" evidence="1">
    <location>
        <begin position="152"/>
        <end position="192"/>
    </location>
</feature>
<feature type="domain" description="WW" evidence="2">
    <location>
        <begin position="48"/>
        <end position="82"/>
    </location>
</feature>
<sequence>MIEVLYPYDQKWYPATVIQRVPGMKLLVNYQGFNEEAVVNPVDSCRKVPLMKGWIELVDEESGSPYYLHGQTGESRWERPTAASESVRRGAVGKGTKVVNRVTKDVWVKPKEKPYMQRQHTEKTDPHWRERGFQVGNMSGEQRKEYEDRRKSFAGGVGGGGGTGFKQKEKILADQKKRRASFSSVATRSISSSSLPVSNYYYDQTQMNGKNRKGWGESMGGRRQTSLGQ</sequence>
<dbReference type="SMART" id="SM00456">
    <property type="entry name" value="WW"/>
    <property type="match status" value="1"/>
</dbReference>
<reference evidence="3" key="1">
    <citation type="submission" date="2022-07" db="EMBL/GenBank/DDBJ databases">
        <title>Genome analysis of Parmales, a sister group of diatoms, reveals the evolutionary specialization of diatoms from phago-mixotrophs to photoautotrophs.</title>
        <authorList>
            <person name="Ban H."/>
            <person name="Sato S."/>
            <person name="Yoshikawa S."/>
            <person name="Kazumasa Y."/>
            <person name="Nakamura Y."/>
            <person name="Ichinomiya M."/>
            <person name="Saitoh K."/>
            <person name="Sato N."/>
            <person name="Blanc-Mathieu R."/>
            <person name="Endo H."/>
            <person name="Kuwata A."/>
            <person name="Ogata H."/>
        </authorList>
    </citation>
    <scope>NUCLEOTIDE SEQUENCE</scope>
</reference>
<proteinExistence type="predicted"/>
<evidence type="ECO:0000313" key="3">
    <source>
        <dbReference type="EMBL" id="GMH65866.1"/>
    </source>
</evidence>
<dbReference type="Gene3D" id="2.20.70.10">
    <property type="match status" value="1"/>
</dbReference>
<dbReference type="AlphaFoldDB" id="A0A9W7A834"/>
<feature type="compositionally biased region" description="Gly residues" evidence="1">
    <location>
        <begin position="155"/>
        <end position="164"/>
    </location>
</feature>
<dbReference type="Proteomes" id="UP001165082">
    <property type="component" value="Unassembled WGS sequence"/>
</dbReference>
<dbReference type="PROSITE" id="PS01159">
    <property type="entry name" value="WW_DOMAIN_1"/>
    <property type="match status" value="1"/>
</dbReference>
<keyword evidence="4" id="KW-1185">Reference proteome</keyword>
<name>A0A9W7A834_9STRA</name>
<evidence type="ECO:0000259" key="2">
    <source>
        <dbReference type="PROSITE" id="PS50020"/>
    </source>
</evidence>